<protein>
    <submittedName>
        <fullName evidence="1">Uncharacterized protein</fullName>
    </submittedName>
</protein>
<comment type="caution">
    <text evidence="1">The sequence shown here is derived from an EMBL/GenBank/DDBJ whole genome shotgun (WGS) entry which is preliminary data.</text>
</comment>
<dbReference type="Proteomes" id="UP001157502">
    <property type="component" value="Chromosome 4"/>
</dbReference>
<reference evidence="1" key="1">
    <citation type="submission" date="2021-05" db="EMBL/GenBank/DDBJ databases">
        <authorList>
            <person name="Pan Q."/>
            <person name="Jouanno E."/>
            <person name="Zahm M."/>
            <person name="Klopp C."/>
            <person name="Cabau C."/>
            <person name="Louis A."/>
            <person name="Berthelot C."/>
            <person name="Parey E."/>
            <person name="Roest Crollius H."/>
            <person name="Montfort J."/>
            <person name="Robinson-Rechavi M."/>
            <person name="Bouchez O."/>
            <person name="Lampietro C."/>
            <person name="Lopez Roques C."/>
            <person name="Donnadieu C."/>
            <person name="Postlethwait J."/>
            <person name="Bobe J."/>
            <person name="Dillon D."/>
            <person name="Chandos A."/>
            <person name="von Hippel F."/>
            <person name="Guiguen Y."/>
        </authorList>
    </citation>
    <scope>NUCLEOTIDE SEQUENCE</scope>
    <source>
        <strain evidence="1">YG-Jan2019</strain>
    </source>
</reference>
<evidence type="ECO:0000313" key="2">
    <source>
        <dbReference type="Proteomes" id="UP001157502"/>
    </source>
</evidence>
<keyword evidence="2" id="KW-1185">Reference proteome</keyword>
<dbReference type="EMBL" id="CM055731">
    <property type="protein sequence ID" value="KAJ8012517.1"/>
    <property type="molecule type" value="Genomic_DNA"/>
</dbReference>
<sequence>MMLYQLVALRADVIRVPVGPSRLRRHCNPVTSSQPPAPTPTLPGSPGLRLQKTLHQEVMFSAQLLTTVMMRAPYLGLSGPSPKKPWLYHLFHYQVSIRCEKMISPSLNVDLLCNERGSIQGL</sequence>
<proteinExistence type="predicted"/>
<organism evidence="1 2">
    <name type="scientific">Dallia pectoralis</name>
    <name type="common">Alaska blackfish</name>
    <dbReference type="NCBI Taxonomy" id="75939"/>
    <lineage>
        <taxon>Eukaryota</taxon>
        <taxon>Metazoa</taxon>
        <taxon>Chordata</taxon>
        <taxon>Craniata</taxon>
        <taxon>Vertebrata</taxon>
        <taxon>Euteleostomi</taxon>
        <taxon>Actinopterygii</taxon>
        <taxon>Neopterygii</taxon>
        <taxon>Teleostei</taxon>
        <taxon>Protacanthopterygii</taxon>
        <taxon>Esociformes</taxon>
        <taxon>Umbridae</taxon>
        <taxon>Dallia</taxon>
    </lineage>
</organism>
<name>A0ACC2H9F9_DALPE</name>
<gene>
    <name evidence="1" type="ORF">DPEC_G00043640</name>
</gene>
<evidence type="ECO:0000313" key="1">
    <source>
        <dbReference type="EMBL" id="KAJ8012517.1"/>
    </source>
</evidence>
<accession>A0ACC2H9F9</accession>